<dbReference type="AlphaFoldDB" id="A0A4Y8MNY9"/>
<evidence type="ECO:0000313" key="2">
    <source>
        <dbReference type="Proteomes" id="UP000297385"/>
    </source>
</evidence>
<sequence length="258" mass="28826">MSVTQRIARRDVEAIIQRRDQRAIVLLRVTPNTLMRRDTIELLRELQRAYVDELQILPMIWMHDCKRADPSQGHTLAKWLRRCGIALALEASLATVTSERDVISSWFLWNEDVFPDLVGQIQTAEPLSIPANASSVGWTVASSLGTHELPSPSTEFESKAYAGLRHFFLDFSSKHGDCPTGGAHSLPEMHLDDRGALGGIVLNFIGSTETVGCRGDSARQWTVEVRETRITLDRIADAVTHGMIAAATRANRSIWRRL</sequence>
<gene>
    <name evidence="1" type="ORF">E2553_20155</name>
</gene>
<reference evidence="1 2" key="1">
    <citation type="submission" date="2019-03" db="EMBL/GenBank/DDBJ databases">
        <title>Complete Genome Sequence of Paraburkholderia dipogonis ICMP 19430T, a Nitrogen-fixing Symbiont of the South African Invasive Legume Dipogon lignosus in New Zealand.</title>
        <authorList>
            <person name="De Meyer S.E."/>
        </authorList>
    </citation>
    <scope>NUCLEOTIDE SEQUENCE [LARGE SCALE GENOMIC DNA]</scope>
    <source>
        <strain evidence="1 2">ICMP 19430</strain>
    </source>
</reference>
<name>A0A4Y8MNY9_9BURK</name>
<dbReference type="Proteomes" id="UP000297385">
    <property type="component" value="Unassembled WGS sequence"/>
</dbReference>
<organism evidence="1 2">
    <name type="scientific">Paraburkholderia dipogonis</name>
    <dbReference type="NCBI Taxonomy" id="1211383"/>
    <lineage>
        <taxon>Bacteria</taxon>
        <taxon>Pseudomonadati</taxon>
        <taxon>Pseudomonadota</taxon>
        <taxon>Betaproteobacteria</taxon>
        <taxon>Burkholderiales</taxon>
        <taxon>Burkholderiaceae</taxon>
        <taxon>Paraburkholderia</taxon>
    </lineage>
</organism>
<comment type="caution">
    <text evidence="1">The sequence shown here is derived from an EMBL/GenBank/DDBJ whole genome shotgun (WGS) entry which is preliminary data.</text>
</comment>
<dbReference type="GeneID" id="97304620"/>
<protein>
    <submittedName>
        <fullName evidence="1">Uncharacterized protein</fullName>
    </submittedName>
</protein>
<proteinExistence type="predicted"/>
<evidence type="ECO:0000313" key="1">
    <source>
        <dbReference type="EMBL" id="TFE39179.1"/>
    </source>
</evidence>
<accession>A0A4Y8MNY9</accession>
<dbReference type="RefSeq" id="WP_134459255.1">
    <property type="nucleotide sequence ID" value="NZ_JBHMFL010000110.1"/>
</dbReference>
<dbReference type="EMBL" id="SNVI01000002">
    <property type="protein sequence ID" value="TFE39179.1"/>
    <property type="molecule type" value="Genomic_DNA"/>
</dbReference>